<dbReference type="InterPro" id="IPR003892">
    <property type="entry name" value="CUE"/>
</dbReference>
<gene>
    <name evidence="3" type="ORF">M6B38_190905</name>
    <name evidence="4" type="ORF">M6B38_349290</name>
</gene>
<accession>A0AAX6EER5</accession>
<dbReference type="InterPro" id="IPR009060">
    <property type="entry name" value="UBA-like_sf"/>
</dbReference>
<dbReference type="GO" id="GO:0043130">
    <property type="term" value="F:ubiquitin binding"/>
    <property type="evidence" value="ECO:0007669"/>
    <property type="project" value="InterPro"/>
</dbReference>
<protein>
    <recommendedName>
        <fullName evidence="2">CUE domain-containing protein</fullName>
    </recommendedName>
</protein>
<proteinExistence type="predicted"/>
<evidence type="ECO:0000259" key="2">
    <source>
        <dbReference type="PROSITE" id="PS51140"/>
    </source>
</evidence>
<comment type="caution">
    <text evidence="3">The sequence shown here is derived from an EMBL/GenBank/DDBJ whole genome shotgun (WGS) entry which is preliminary data.</text>
</comment>
<dbReference type="Gene3D" id="1.10.8.10">
    <property type="entry name" value="DNA helicase RuvA subunit, C-terminal domain"/>
    <property type="match status" value="1"/>
</dbReference>
<feature type="coiled-coil region" evidence="1">
    <location>
        <begin position="199"/>
        <end position="257"/>
    </location>
</feature>
<sequence length="290" mass="31679">MSAIVCGKRSPSSFFEDPIYQSSSSKRIRRCSSLSPPRPLSFDAAGAGLARLQSMFPHMDPQLLERVLEESGSDLDSAIRSLNDLCLESAEGNIACVATTSDAETKTSIQHLGDADANGATNVHTTLSGATASGGEEVPGSANGFCMDNLPRNGSEWVEVLVREMMAASNVDDAKARASQVLDVLEKSILANAGNTEAFQGLQKENILLKEQLQTLFKENNVLKRVVTIQHERQKDYEEKSQELPHLKQLVAQYQEQLTKLEVSNYALAMHLKQAQQSNSIAGRFHPDVF</sequence>
<organism evidence="3 5">
    <name type="scientific">Iris pallida</name>
    <name type="common">Sweet iris</name>
    <dbReference type="NCBI Taxonomy" id="29817"/>
    <lineage>
        <taxon>Eukaryota</taxon>
        <taxon>Viridiplantae</taxon>
        <taxon>Streptophyta</taxon>
        <taxon>Embryophyta</taxon>
        <taxon>Tracheophyta</taxon>
        <taxon>Spermatophyta</taxon>
        <taxon>Magnoliopsida</taxon>
        <taxon>Liliopsida</taxon>
        <taxon>Asparagales</taxon>
        <taxon>Iridaceae</taxon>
        <taxon>Iridoideae</taxon>
        <taxon>Irideae</taxon>
        <taxon>Iris</taxon>
    </lineage>
</organism>
<dbReference type="PANTHER" id="PTHR31245:SF1">
    <property type="entry name" value="UBIQUITIN SYSTEM COMPONENT CUE PROTEIN"/>
    <property type="match status" value="1"/>
</dbReference>
<evidence type="ECO:0000313" key="3">
    <source>
        <dbReference type="EMBL" id="KAJ6802657.1"/>
    </source>
</evidence>
<feature type="domain" description="CUE" evidence="2">
    <location>
        <begin position="44"/>
        <end position="89"/>
    </location>
</feature>
<dbReference type="Pfam" id="PF02845">
    <property type="entry name" value="CUE"/>
    <property type="match status" value="1"/>
</dbReference>
<dbReference type="Proteomes" id="UP001140949">
    <property type="component" value="Unassembled WGS sequence"/>
</dbReference>
<evidence type="ECO:0000313" key="4">
    <source>
        <dbReference type="EMBL" id="KAJ6831292.1"/>
    </source>
</evidence>
<keyword evidence="1" id="KW-0175">Coiled coil</keyword>
<evidence type="ECO:0000256" key="1">
    <source>
        <dbReference type="SAM" id="Coils"/>
    </source>
</evidence>
<keyword evidence="5" id="KW-1185">Reference proteome</keyword>
<dbReference type="EMBL" id="JANAVB010016800">
    <property type="protein sequence ID" value="KAJ6831292.1"/>
    <property type="molecule type" value="Genomic_DNA"/>
</dbReference>
<name>A0AAX6EER5_IRIPA</name>
<dbReference type="SUPFAM" id="SSF46934">
    <property type="entry name" value="UBA-like"/>
    <property type="match status" value="1"/>
</dbReference>
<evidence type="ECO:0000313" key="5">
    <source>
        <dbReference type="Proteomes" id="UP001140949"/>
    </source>
</evidence>
<dbReference type="EMBL" id="JANAVB010037020">
    <property type="protein sequence ID" value="KAJ6802657.1"/>
    <property type="molecule type" value="Genomic_DNA"/>
</dbReference>
<dbReference type="PANTHER" id="PTHR31245">
    <property type="entry name" value="UBIQUITIN SYSTEM COMPONENT CUE PROTEIN"/>
    <property type="match status" value="1"/>
</dbReference>
<dbReference type="CDD" id="cd14279">
    <property type="entry name" value="CUE"/>
    <property type="match status" value="1"/>
</dbReference>
<reference evidence="3" key="2">
    <citation type="submission" date="2023-04" db="EMBL/GenBank/DDBJ databases">
        <authorList>
            <person name="Bruccoleri R.E."/>
            <person name="Oakeley E.J."/>
            <person name="Faust A.-M."/>
            <person name="Dessus-Babus S."/>
            <person name="Altorfer M."/>
            <person name="Burckhardt D."/>
            <person name="Oertli M."/>
            <person name="Naumann U."/>
            <person name="Petersen F."/>
            <person name="Wong J."/>
        </authorList>
    </citation>
    <scope>NUCLEOTIDE SEQUENCE</scope>
    <source>
        <strain evidence="3">GSM-AAB239-AS_SAM_17_03QT</strain>
        <tissue evidence="3">Leaf</tissue>
    </source>
</reference>
<dbReference type="PROSITE" id="PS51140">
    <property type="entry name" value="CUE"/>
    <property type="match status" value="1"/>
</dbReference>
<reference evidence="3" key="1">
    <citation type="journal article" date="2023" name="GigaByte">
        <title>Genome assembly of the bearded iris, Iris pallida Lam.</title>
        <authorList>
            <person name="Bruccoleri R.E."/>
            <person name="Oakeley E.J."/>
            <person name="Faust A.M.E."/>
            <person name="Altorfer M."/>
            <person name="Dessus-Babus S."/>
            <person name="Burckhardt D."/>
            <person name="Oertli M."/>
            <person name="Naumann U."/>
            <person name="Petersen F."/>
            <person name="Wong J."/>
        </authorList>
    </citation>
    <scope>NUCLEOTIDE SEQUENCE</scope>
    <source>
        <strain evidence="3">GSM-AAB239-AS_SAM_17_03QT</strain>
    </source>
</reference>
<dbReference type="AlphaFoldDB" id="A0AAX6EER5"/>